<protein>
    <recommendedName>
        <fullName evidence="2">DUF1559 domain-containing protein</fullName>
    </recommendedName>
</protein>
<accession>A0A518G5F1</accession>
<feature type="domain" description="DUF1559" evidence="2">
    <location>
        <begin position="40"/>
        <end position="335"/>
    </location>
</feature>
<dbReference type="Gene3D" id="3.30.700.10">
    <property type="entry name" value="Glycoprotein, Type 4 Pilin"/>
    <property type="match status" value="1"/>
</dbReference>
<evidence type="ECO:0000259" key="2">
    <source>
        <dbReference type="Pfam" id="PF07596"/>
    </source>
</evidence>
<dbReference type="NCBIfam" id="TIGR02532">
    <property type="entry name" value="IV_pilin_GFxxxE"/>
    <property type="match status" value="1"/>
</dbReference>
<dbReference type="Proteomes" id="UP000318017">
    <property type="component" value="Chromosome"/>
</dbReference>
<dbReference type="Pfam" id="PF07963">
    <property type="entry name" value="N_methyl"/>
    <property type="match status" value="1"/>
</dbReference>
<dbReference type="AlphaFoldDB" id="A0A518G5F1"/>
<keyword evidence="4" id="KW-1185">Reference proteome</keyword>
<dbReference type="KEGG" id="ahel:Q31a_21250"/>
<dbReference type="InterPro" id="IPR045584">
    <property type="entry name" value="Pilin-like"/>
</dbReference>
<dbReference type="Pfam" id="PF07596">
    <property type="entry name" value="SBP_bac_10"/>
    <property type="match status" value="1"/>
</dbReference>
<sequence>MVISKGGLREKRRPGFTLIELLVVIAIVGILVGLLLPAVQTARESARRLACQNNLKQLGLAAQNFEAAFQRFPTGFDGPAQANLNTDFRWWDDYSSFPNVGTLVFIMPFMELGAVSQPFSDYRDLNLDKTYHHAALGQLGRYSSWWSNANSATPLWNPYGQYRIGTLLCPSDDAYSNTEGEVIMTATWTGADGGGRVGLLPFSTRTEAGRTNYLGVTGQMGGHVTTGYYGKRRGIFGNRSKCKFASMTDGSSNILMFGEVTGVYADWDSFEKRTGRVRSYLWTHNGLPTELHDPWYREYTTWGHQYLFSSMHAGGASNWNLADGSVRTMTDSLDFKTFLNMSGIADGAVVTHPE</sequence>
<dbReference type="OrthoDB" id="255848at2"/>
<dbReference type="InterPro" id="IPR012902">
    <property type="entry name" value="N_methyl_site"/>
</dbReference>
<dbReference type="PANTHER" id="PTHR30093:SF2">
    <property type="entry name" value="TYPE II SECRETION SYSTEM PROTEIN H"/>
    <property type="match status" value="1"/>
</dbReference>
<feature type="transmembrane region" description="Helical" evidence="1">
    <location>
        <begin position="21"/>
        <end position="39"/>
    </location>
</feature>
<reference evidence="3 4" key="1">
    <citation type="submission" date="2019-02" db="EMBL/GenBank/DDBJ databases">
        <title>Deep-cultivation of Planctomycetes and their phenomic and genomic characterization uncovers novel biology.</title>
        <authorList>
            <person name="Wiegand S."/>
            <person name="Jogler M."/>
            <person name="Boedeker C."/>
            <person name="Pinto D."/>
            <person name="Vollmers J."/>
            <person name="Rivas-Marin E."/>
            <person name="Kohn T."/>
            <person name="Peeters S.H."/>
            <person name="Heuer A."/>
            <person name="Rast P."/>
            <person name="Oberbeckmann S."/>
            <person name="Bunk B."/>
            <person name="Jeske O."/>
            <person name="Meyerdierks A."/>
            <person name="Storesund J.E."/>
            <person name="Kallscheuer N."/>
            <person name="Luecker S."/>
            <person name="Lage O.M."/>
            <person name="Pohl T."/>
            <person name="Merkel B.J."/>
            <person name="Hornburger P."/>
            <person name="Mueller R.-W."/>
            <person name="Bruemmer F."/>
            <person name="Labrenz M."/>
            <person name="Spormann A.M."/>
            <person name="Op den Camp H."/>
            <person name="Overmann J."/>
            <person name="Amann R."/>
            <person name="Jetten M.S.M."/>
            <person name="Mascher T."/>
            <person name="Medema M.H."/>
            <person name="Devos D.P."/>
            <person name="Kaster A.-K."/>
            <person name="Ovreas L."/>
            <person name="Rohde M."/>
            <person name="Galperin M.Y."/>
            <person name="Jogler C."/>
        </authorList>
    </citation>
    <scope>NUCLEOTIDE SEQUENCE [LARGE SCALE GENOMIC DNA]</scope>
    <source>
        <strain evidence="3 4">Q31a</strain>
    </source>
</reference>
<organism evidence="3 4">
    <name type="scientific">Aureliella helgolandensis</name>
    <dbReference type="NCBI Taxonomy" id="2527968"/>
    <lineage>
        <taxon>Bacteria</taxon>
        <taxon>Pseudomonadati</taxon>
        <taxon>Planctomycetota</taxon>
        <taxon>Planctomycetia</taxon>
        <taxon>Pirellulales</taxon>
        <taxon>Pirellulaceae</taxon>
        <taxon>Aureliella</taxon>
    </lineage>
</organism>
<name>A0A518G5F1_9BACT</name>
<proteinExistence type="predicted"/>
<dbReference type="EMBL" id="CP036298">
    <property type="protein sequence ID" value="QDV23820.1"/>
    <property type="molecule type" value="Genomic_DNA"/>
</dbReference>
<dbReference type="PANTHER" id="PTHR30093">
    <property type="entry name" value="GENERAL SECRETION PATHWAY PROTEIN G"/>
    <property type="match status" value="1"/>
</dbReference>
<keyword evidence="1" id="KW-1133">Transmembrane helix</keyword>
<dbReference type="SUPFAM" id="SSF54523">
    <property type="entry name" value="Pili subunits"/>
    <property type="match status" value="1"/>
</dbReference>
<keyword evidence="1" id="KW-0812">Transmembrane</keyword>
<dbReference type="RefSeq" id="WP_145077023.1">
    <property type="nucleotide sequence ID" value="NZ_CP036298.1"/>
</dbReference>
<evidence type="ECO:0000256" key="1">
    <source>
        <dbReference type="SAM" id="Phobius"/>
    </source>
</evidence>
<keyword evidence="1" id="KW-0472">Membrane</keyword>
<evidence type="ECO:0000313" key="4">
    <source>
        <dbReference type="Proteomes" id="UP000318017"/>
    </source>
</evidence>
<gene>
    <name evidence="3" type="ORF">Q31a_21250</name>
</gene>
<dbReference type="InterPro" id="IPR011453">
    <property type="entry name" value="DUF1559"/>
</dbReference>
<evidence type="ECO:0000313" key="3">
    <source>
        <dbReference type="EMBL" id="QDV23820.1"/>
    </source>
</evidence>